<dbReference type="STRING" id="1842727.RD110_16290"/>
<organism evidence="4 5">
    <name type="scientific">Rhodoferax koreensis</name>
    <dbReference type="NCBI Taxonomy" id="1842727"/>
    <lineage>
        <taxon>Bacteria</taxon>
        <taxon>Pseudomonadati</taxon>
        <taxon>Pseudomonadota</taxon>
        <taxon>Betaproteobacteria</taxon>
        <taxon>Burkholderiales</taxon>
        <taxon>Comamonadaceae</taxon>
        <taxon>Rhodoferax</taxon>
    </lineage>
</organism>
<dbReference type="InterPro" id="IPR007055">
    <property type="entry name" value="BON_dom"/>
</dbReference>
<dbReference type="PANTHER" id="PTHR34606:SF16">
    <property type="entry name" value="BON DOMAIN-CONTAINING PROTEIN"/>
    <property type="match status" value="1"/>
</dbReference>
<feature type="chain" id="PRO_5012952955" description="BON domain-containing protein" evidence="2">
    <location>
        <begin position="30"/>
        <end position="164"/>
    </location>
</feature>
<dbReference type="Pfam" id="PF04972">
    <property type="entry name" value="BON"/>
    <property type="match status" value="1"/>
</dbReference>
<dbReference type="Gene3D" id="3.30.1340.30">
    <property type="match status" value="1"/>
</dbReference>
<dbReference type="Proteomes" id="UP000186609">
    <property type="component" value="Chromosome"/>
</dbReference>
<dbReference type="OrthoDB" id="8564061at2"/>
<protein>
    <recommendedName>
        <fullName evidence="3">BON domain-containing protein</fullName>
    </recommendedName>
</protein>
<evidence type="ECO:0000256" key="1">
    <source>
        <dbReference type="SAM" id="MobiDB-lite"/>
    </source>
</evidence>
<dbReference type="KEGG" id="rhy:RD110_16290"/>
<dbReference type="PROSITE" id="PS50914">
    <property type="entry name" value="BON"/>
    <property type="match status" value="1"/>
</dbReference>
<dbReference type="PANTHER" id="PTHR34606">
    <property type="entry name" value="BON DOMAIN-CONTAINING PROTEIN"/>
    <property type="match status" value="1"/>
</dbReference>
<feature type="domain" description="BON" evidence="3">
    <location>
        <begin position="95"/>
        <end position="163"/>
    </location>
</feature>
<sequence length="164" mass="16192">MHQFKQANPGLRTTLVAAGALALTLGLSACNKQDGGQTVGQKLDNAVAKTEQAAGEAKNDAKNAMASAESSMKGSGSEAKADAKEAANAVANTVDDMAITTSVSAALVKDPDLSAIKINVDTKNGAVSLSGPAPSAAAKERATSIAQGVKGVTSVTNNLTAPAG</sequence>
<accession>A0A1P8JXT9</accession>
<evidence type="ECO:0000259" key="3">
    <source>
        <dbReference type="PROSITE" id="PS50914"/>
    </source>
</evidence>
<dbReference type="InterPro" id="IPR051686">
    <property type="entry name" value="Lipoprotein_DolP"/>
</dbReference>
<gene>
    <name evidence="4" type="ORF">RD110_16290</name>
</gene>
<dbReference type="SMART" id="SM00749">
    <property type="entry name" value="BON"/>
    <property type="match status" value="1"/>
</dbReference>
<dbReference type="RefSeq" id="WP_076200445.1">
    <property type="nucleotide sequence ID" value="NZ_CP019236.1"/>
</dbReference>
<keyword evidence="5" id="KW-1185">Reference proteome</keyword>
<keyword evidence="2" id="KW-0732">Signal</keyword>
<dbReference type="AlphaFoldDB" id="A0A1P8JXT9"/>
<dbReference type="EMBL" id="CP019236">
    <property type="protein sequence ID" value="APW38566.1"/>
    <property type="molecule type" value="Genomic_DNA"/>
</dbReference>
<evidence type="ECO:0000256" key="2">
    <source>
        <dbReference type="SAM" id="SignalP"/>
    </source>
</evidence>
<proteinExistence type="predicted"/>
<reference evidence="4 5" key="1">
    <citation type="submission" date="2017-01" db="EMBL/GenBank/DDBJ databases">
        <authorList>
            <person name="Mah S.A."/>
            <person name="Swanson W.J."/>
            <person name="Moy G.W."/>
            <person name="Vacquier V.D."/>
        </authorList>
    </citation>
    <scope>NUCLEOTIDE SEQUENCE [LARGE SCALE GENOMIC DNA]</scope>
    <source>
        <strain evidence="4 5">DCY110</strain>
    </source>
</reference>
<feature type="region of interest" description="Disordered" evidence="1">
    <location>
        <begin position="54"/>
        <end position="86"/>
    </location>
</feature>
<dbReference type="PROSITE" id="PS51257">
    <property type="entry name" value="PROKAR_LIPOPROTEIN"/>
    <property type="match status" value="1"/>
</dbReference>
<evidence type="ECO:0000313" key="4">
    <source>
        <dbReference type="EMBL" id="APW38566.1"/>
    </source>
</evidence>
<feature type="signal peptide" evidence="2">
    <location>
        <begin position="1"/>
        <end position="29"/>
    </location>
</feature>
<name>A0A1P8JXT9_9BURK</name>
<dbReference type="InterPro" id="IPR014004">
    <property type="entry name" value="Transpt-assoc_nodulatn_dom_bac"/>
</dbReference>
<evidence type="ECO:0000313" key="5">
    <source>
        <dbReference type="Proteomes" id="UP000186609"/>
    </source>
</evidence>